<evidence type="ECO:0000259" key="9">
    <source>
        <dbReference type="PROSITE" id="PS50110"/>
    </source>
</evidence>
<evidence type="ECO:0000313" key="13">
    <source>
        <dbReference type="Proteomes" id="UP001589654"/>
    </source>
</evidence>
<dbReference type="InterPro" id="IPR035965">
    <property type="entry name" value="PAS-like_dom_sf"/>
</dbReference>
<dbReference type="InterPro" id="IPR001789">
    <property type="entry name" value="Sig_transdc_resp-reg_receiver"/>
</dbReference>
<keyword evidence="12" id="KW-0547">Nucleotide-binding</keyword>
<dbReference type="InterPro" id="IPR001610">
    <property type="entry name" value="PAC"/>
</dbReference>
<feature type="transmembrane region" description="Helical" evidence="7">
    <location>
        <begin position="223"/>
        <end position="242"/>
    </location>
</feature>
<sequence length="904" mass="103163">MNKQVESASNEVKRRFNTLKEDLIFYKTNLESGLGKEGRINEARIRKLLNSYIYLIDTLYVKNQGEMLGYTIRNNNYFEVIPIDQWPDFKDKGRHLLISSGDKKVELAVSLQLSHFINYFSNNYYLGETGYKFFVEGDQIHQISSDRDEGGMFVAPEMAAQVKKDVQEGVKGDYSGEIRAIDGKQKESILAQYPFNLYPLQQDFALIFALDKSPVFTKIYTTYFYLFLGLFGLLLFIIFLMIKYFRNMSQKNQELESKTGEINLLFGQQTMLLQETNGFVYYHNQKGMVSNVSDNLKDVLGYSKEEFIENNKSYIVPEDLRRLQKMAQNALVNKEDCLSYEISFIKKNGEVIRTKNFEKLFYDEKGVFTGSVGICTDINEKYLAEQELIKSENRLRLVLNSLPDVIFIYDHQGFYKDFYVQDETLFVQKPSEILGKSVMEVIPSPMNEDFMDALKKAVKTNMLQTRQIEMEGSNGKKCFEVRFFKLDEERVISIGREVTGQKLWEKGLQEAKEMAEIANKAKSDFLANMSHEIRTPMNGLLGMIHLLEDTQLDTQQEEYIKVIKDSGESLLSIIKDILDYSKIEAGKLELNLSSIQFKREINRAINIFSGMVAKKNIKINLSLSPEIPECLIIDKEKLNQILFNIVGNAIKFTPNGGRISISIKGEHIMEDSLMINFSISDNGVGIPVSKIDQLIHPFTQVGNGTETEKNGAGLGLAITHKLVELMGGSLNVSSEEGKGSEFYFAIFATISEKEKVGLDSTIESNLSALYDMDYLAGQFPLDILLVEDNEINLQFMRLLMKHLGYQPEIALNGVEALEKVKEREFDLILMDYQMPLMNGPEATKAIRKLENGKSVKIIGLSANVFKEEIEKAMLTGMDDYLAKPVKIQDLIDKIKESFDYIKKA</sequence>
<dbReference type="PRINTS" id="PR00344">
    <property type="entry name" value="BCTRLSENSOR"/>
</dbReference>
<accession>A0ABV5J8Y5</accession>
<dbReference type="InterPro" id="IPR013655">
    <property type="entry name" value="PAS_fold_3"/>
</dbReference>
<dbReference type="InterPro" id="IPR004358">
    <property type="entry name" value="Sig_transdc_His_kin-like_C"/>
</dbReference>
<dbReference type="InterPro" id="IPR003594">
    <property type="entry name" value="HATPase_dom"/>
</dbReference>
<dbReference type="NCBIfam" id="TIGR00229">
    <property type="entry name" value="sensory_box"/>
    <property type="match status" value="1"/>
</dbReference>
<dbReference type="SMART" id="SM00388">
    <property type="entry name" value="HisKA"/>
    <property type="match status" value="1"/>
</dbReference>
<dbReference type="SUPFAM" id="SSF47384">
    <property type="entry name" value="Homodimeric domain of signal transducing histidine kinase"/>
    <property type="match status" value="1"/>
</dbReference>
<dbReference type="Gene3D" id="3.30.565.10">
    <property type="entry name" value="Histidine kinase-like ATPase, C-terminal domain"/>
    <property type="match status" value="1"/>
</dbReference>
<keyword evidence="7" id="KW-0812">Transmembrane</keyword>
<keyword evidence="5" id="KW-0418">Kinase</keyword>
<dbReference type="CDD" id="cd17546">
    <property type="entry name" value="REC_hyHK_CKI1_RcsC-like"/>
    <property type="match status" value="1"/>
</dbReference>
<feature type="domain" description="Response regulatory" evidence="9">
    <location>
        <begin position="782"/>
        <end position="898"/>
    </location>
</feature>
<comment type="catalytic activity">
    <reaction evidence="1">
        <text>ATP + protein L-histidine = ADP + protein N-phospho-L-histidine.</text>
        <dbReference type="EC" id="2.7.13.3"/>
    </reaction>
</comment>
<evidence type="ECO:0000313" key="12">
    <source>
        <dbReference type="EMBL" id="MFB9213298.1"/>
    </source>
</evidence>
<dbReference type="SUPFAM" id="SSF52172">
    <property type="entry name" value="CheY-like"/>
    <property type="match status" value="1"/>
</dbReference>
<feature type="domain" description="PAS" evidence="10">
    <location>
        <begin position="272"/>
        <end position="334"/>
    </location>
</feature>
<keyword evidence="12" id="KW-0067">ATP-binding</keyword>
<dbReference type="InterPro" id="IPR003661">
    <property type="entry name" value="HisK_dim/P_dom"/>
</dbReference>
<dbReference type="PANTHER" id="PTHR43047">
    <property type="entry name" value="TWO-COMPONENT HISTIDINE PROTEIN KINASE"/>
    <property type="match status" value="1"/>
</dbReference>
<evidence type="ECO:0000256" key="5">
    <source>
        <dbReference type="ARBA" id="ARBA00022777"/>
    </source>
</evidence>
<organism evidence="12 13">
    <name type="scientific">Echinicola jeungdonensis</name>
    <dbReference type="NCBI Taxonomy" id="709343"/>
    <lineage>
        <taxon>Bacteria</taxon>
        <taxon>Pseudomonadati</taxon>
        <taxon>Bacteroidota</taxon>
        <taxon>Cytophagia</taxon>
        <taxon>Cytophagales</taxon>
        <taxon>Cyclobacteriaceae</taxon>
        <taxon>Echinicola</taxon>
    </lineage>
</organism>
<dbReference type="Pfam" id="PF08447">
    <property type="entry name" value="PAS_3"/>
    <property type="match status" value="1"/>
</dbReference>
<dbReference type="SUPFAM" id="SSF55785">
    <property type="entry name" value="PYP-like sensor domain (PAS domain)"/>
    <property type="match status" value="2"/>
</dbReference>
<keyword evidence="3 6" id="KW-0597">Phosphoprotein</keyword>
<dbReference type="InterPro" id="IPR013656">
    <property type="entry name" value="PAS_4"/>
</dbReference>
<dbReference type="PROSITE" id="PS50110">
    <property type="entry name" value="RESPONSE_REGULATORY"/>
    <property type="match status" value="1"/>
</dbReference>
<keyword evidence="4" id="KW-0808">Transferase</keyword>
<dbReference type="SMART" id="SM00387">
    <property type="entry name" value="HATPase_c"/>
    <property type="match status" value="1"/>
</dbReference>
<evidence type="ECO:0000259" key="10">
    <source>
        <dbReference type="PROSITE" id="PS50112"/>
    </source>
</evidence>
<evidence type="ECO:0000256" key="3">
    <source>
        <dbReference type="ARBA" id="ARBA00022553"/>
    </source>
</evidence>
<feature type="modified residue" description="4-aspartylphosphate" evidence="6">
    <location>
        <position position="831"/>
    </location>
</feature>
<dbReference type="GO" id="GO:0005524">
    <property type="term" value="F:ATP binding"/>
    <property type="evidence" value="ECO:0007669"/>
    <property type="project" value="UniProtKB-KW"/>
</dbReference>
<dbReference type="CDD" id="cd00082">
    <property type="entry name" value="HisKA"/>
    <property type="match status" value="1"/>
</dbReference>
<comment type="caution">
    <text evidence="12">The sequence shown here is derived from an EMBL/GenBank/DDBJ whole genome shotgun (WGS) entry which is preliminary data.</text>
</comment>
<gene>
    <name evidence="12" type="ORF">ACFFUR_15890</name>
</gene>
<dbReference type="Pfam" id="PF02518">
    <property type="entry name" value="HATPase_c"/>
    <property type="match status" value="1"/>
</dbReference>
<dbReference type="Gene3D" id="3.30.450.20">
    <property type="entry name" value="PAS domain"/>
    <property type="match status" value="2"/>
</dbReference>
<dbReference type="Pfam" id="PF00072">
    <property type="entry name" value="Response_reg"/>
    <property type="match status" value="1"/>
</dbReference>
<dbReference type="PROSITE" id="PS50112">
    <property type="entry name" value="PAS"/>
    <property type="match status" value="2"/>
</dbReference>
<evidence type="ECO:0000256" key="2">
    <source>
        <dbReference type="ARBA" id="ARBA00012438"/>
    </source>
</evidence>
<dbReference type="SMART" id="SM00086">
    <property type="entry name" value="PAC"/>
    <property type="match status" value="1"/>
</dbReference>
<dbReference type="SMART" id="SM00448">
    <property type="entry name" value="REC"/>
    <property type="match status" value="1"/>
</dbReference>
<keyword evidence="7" id="KW-1133">Transmembrane helix</keyword>
<dbReference type="SMART" id="SM00091">
    <property type="entry name" value="PAS"/>
    <property type="match status" value="2"/>
</dbReference>
<dbReference type="PROSITE" id="PS50109">
    <property type="entry name" value="HIS_KIN"/>
    <property type="match status" value="1"/>
</dbReference>
<feature type="domain" description="PAC" evidence="11">
    <location>
        <begin position="338"/>
        <end position="390"/>
    </location>
</feature>
<dbReference type="Pfam" id="PF08448">
    <property type="entry name" value="PAS_4"/>
    <property type="match status" value="1"/>
</dbReference>
<dbReference type="Gene3D" id="1.10.287.130">
    <property type="match status" value="1"/>
</dbReference>
<keyword evidence="7" id="KW-0472">Membrane</keyword>
<proteinExistence type="predicted"/>
<dbReference type="EMBL" id="JBHMEW010000067">
    <property type="protein sequence ID" value="MFB9213298.1"/>
    <property type="molecule type" value="Genomic_DNA"/>
</dbReference>
<dbReference type="InterPro" id="IPR000700">
    <property type="entry name" value="PAS-assoc_C"/>
</dbReference>
<feature type="domain" description="Histidine kinase" evidence="8">
    <location>
        <begin position="528"/>
        <end position="750"/>
    </location>
</feature>
<dbReference type="InterPro" id="IPR036097">
    <property type="entry name" value="HisK_dim/P_sf"/>
</dbReference>
<keyword evidence="13" id="KW-1185">Reference proteome</keyword>
<evidence type="ECO:0000256" key="7">
    <source>
        <dbReference type="SAM" id="Phobius"/>
    </source>
</evidence>
<dbReference type="CDD" id="cd00130">
    <property type="entry name" value="PAS"/>
    <property type="match status" value="2"/>
</dbReference>
<feature type="domain" description="PAS" evidence="10">
    <location>
        <begin position="391"/>
        <end position="461"/>
    </location>
</feature>
<dbReference type="InterPro" id="IPR005467">
    <property type="entry name" value="His_kinase_dom"/>
</dbReference>
<evidence type="ECO:0000256" key="1">
    <source>
        <dbReference type="ARBA" id="ARBA00000085"/>
    </source>
</evidence>
<dbReference type="Gene3D" id="3.40.50.2300">
    <property type="match status" value="1"/>
</dbReference>
<evidence type="ECO:0000256" key="6">
    <source>
        <dbReference type="PROSITE-ProRule" id="PRU00169"/>
    </source>
</evidence>
<dbReference type="CDD" id="cd16922">
    <property type="entry name" value="HATPase_EvgS-ArcB-TorS-like"/>
    <property type="match status" value="1"/>
</dbReference>
<dbReference type="Proteomes" id="UP001589654">
    <property type="component" value="Unassembled WGS sequence"/>
</dbReference>
<evidence type="ECO:0000259" key="11">
    <source>
        <dbReference type="PROSITE" id="PS50113"/>
    </source>
</evidence>
<protein>
    <recommendedName>
        <fullName evidence="2">histidine kinase</fullName>
        <ecNumber evidence="2">2.7.13.3</ecNumber>
    </recommendedName>
</protein>
<dbReference type="Pfam" id="PF00512">
    <property type="entry name" value="HisKA"/>
    <property type="match status" value="1"/>
</dbReference>
<evidence type="ECO:0000259" key="8">
    <source>
        <dbReference type="PROSITE" id="PS50109"/>
    </source>
</evidence>
<dbReference type="InterPro" id="IPR000014">
    <property type="entry name" value="PAS"/>
</dbReference>
<dbReference type="SUPFAM" id="SSF55874">
    <property type="entry name" value="ATPase domain of HSP90 chaperone/DNA topoisomerase II/histidine kinase"/>
    <property type="match status" value="1"/>
</dbReference>
<dbReference type="EC" id="2.7.13.3" evidence="2"/>
<dbReference type="RefSeq" id="WP_379945461.1">
    <property type="nucleotide sequence ID" value="NZ_JBHMEW010000067.1"/>
</dbReference>
<name>A0ABV5J8Y5_9BACT</name>
<dbReference type="PROSITE" id="PS50113">
    <property type="entry name" value="PAC"/>
    <property type="match status" value="1"/>
</dbReference>
<evidence type="ECO:0000256" key="4">
    <source>
        <dbReference type="ARBA" id="ARBA00022679"/>
    </source>
</evidence>
<dbReference type="InterPro" id="IPR011006">
    <property type="entry name" value="CheY-like_superfamily"/>
</dbReference>
<reference evidence="12 13" key="1">
    <citation type="submission" date="2024-09" db="EMBL/GenBank/DDBJ databases">
        <authorList>
            <person name="Sun Q."/>
            <person name="Mori K."/>
        </authorList>
    </citation>
    <scope>NUCLEOTIDE SEQUENCE [LARGE SCALE GENOMIC DNA]</scope>
    <source>
        <strain evidence="12 13">CECT 7682</strain>
    </source>
</reference>
<dbReference type="InterPro" id="IPR036890">
    <property type="entry name" value="HATPase_C_sf"/>
</dbReference>